<protein>
    <submittedName>
        <fullName evidence="3">Uncharacterized protein</fullName>
    </submittedName>
</protein>
<accession>A0A817AEG8</accession>
<evidence type="ECO:0000313" key="7">
    <source>
        <dbReference type="Proteomes" id="UP000663824"/>
    </source>
</evidence>
<dbReference type="Proteomes" id="UP000663842">
    <property type="component" value="Unassembled WGS sequence"/>
</dbReference>
<feature type="region of interest" description="Disordered" evidence="1">
    <location>
        <begin position="1"/>
        <end position="28"/>
    </location>
</feature>
<dbReference type="EMBL" id="CAJOBI010000044">
    <property type="protein sequence ID" value="CAF3786936.1"/>
    <property type="molecule type" value="Genomic_DNA"/>
</dbReference>
<dbReference type="Proteomes" id="UP000676336">
    <property type="component" value="Unassembled WGS sequence"/>
</dbReference>
<dbReference type="EMBL" id="CAJOBF010001621">
    <property type="protein sequence ID" value="CAF3968656.1"/>
    <property type="molecule type" value="Genomic_DNA"/>
</dbReference>
<evidence type="ECO:0000313" key="5">
    <source>
        <dbReference type="EMBL" id="CAF3968656.1"/>
    </source>
</evidence>
<name>A0A817AEG8_9BILA</name>
<evidence type="ECO:0000256" key="1">
    <source>
        <dbReference type="SAM" id="MobiDB-lite"/>
    </source>
</evidence>
<comment type="caution">
    <text evidence="3">The sequence shown here is derived from an EMBL/GenBank/DDBJ whole genome shotgun (WGS) entry which is preliminary data.</text>
</comment>
<proteinExistence type="predicted"/>
<dbReference type="Proteomes" id="UP000663855">
    <property type="component" value="Unassembled WGS sequence"/>
</dbReference>
<evidence type="ECO:0000313" key="6">
    <source>
        <dbReference type="EMBL" id="CAF4911341.1"/>
    </source>
</evidence>
<evidence type="ECO:0000313" key="2">
    <source>
        <dbReference type="EMBL" id="CAF1446955.1"/>
    </source>
</evidence>
<dbReference type="EMBL" id="CAJNRE010021353">
    <property type="protein sequence ID" value="CAF2256905.1"/>
    <property type="molecule type" value="Genomic_DNA"/>
</dbReference>
<reference evidence="3" key="1">
    <citation type="submission" date="2021-02" db="EMBL/GenBank/DDBJ databases">
        <authorList>
            <person name="Nowell W R."/>
        </authorList>
    </citation>
    <scope>NUCLEOTIDE SEQUENCE</scope>
</reference>
<dbReference type="EMBL" id="CAJOBH010171106">
    <property type="protein sequence ID" value="CAF4911341.1"/>
    <property type="molecule type" value="Genomic_DNA"/>
</dbReference>
<evidence type="ECO:0000313" key="4">
    <source>
        <dbReference type="EMBL" id="CAF3786936.1"/>
    </source>
</evidence>
<dbReference type="Proteomes" id="UP000681967">
    <property type="component" value="Unassembled WGS sequence"/>
</dbReference>
<organism evidence="3 7">
    <name type="scientific">Rotaria magnacalcarata</name>
    <dbReference type="NCBI Taxonomy" id="392030"/>
    <lineage>
        <taxon>Eukaryota</taxon>
        <taxon>Metazoa</taxon>
        <taxon>Spiralia</taxon>
        <taxon>Gnathifera</taxon>
        <taxon>Rotifera</taxon>
        <taxon>Eurotatoria</taxon>
        <taxon>Bdelloidea</taxon>
        <taxon>Philodinida</taxon>
        <taxon>Philodinidae</taxon>
        <taxon>Rotaria</taxon>
    </lineage>
</organism>
<dbReference type="Proteomes" id="UP000663824">
    <property type="component" value="Unassembled WGS sequence"/>
</dbReference>
<dbReference type="EMBL" id="CAJNOV010011423">
    <property type="protein sequence ID" value="CAF1446955.1"/>
    <property type="molecule type" value="Genomic_DNA"/>
</dbReference>
<gene>
    <name evidence="6" type="ORF">BYL167_LOCUS52604</name>
    <name evidence="2" type="ORF">CJN711_LOCUS24359</name>
    <name evidence="3" type="ORF">MBJ925_LOCUS38258</name>
    <name evidence="4" type="ORF">SMN809_LOCUS421</name>
    <name evidence="5" type="ORF">UXM345_LOCUS14352</name>
</gene>
<dbReference type="AlphaFoldDB" id="A0A817AEG8"/>
<sequence>MKSNPSDLPGNKQHPPRKTPETIPNKKRLQVQTQFRELPKHSSGNITETATGTLPIRRKYQDADTPIYHQYLQDTTGNLAALHIQKTYSATLKP</sequence>
<evidence type="ECO:0000313" key="3">
    <source>
        <dbReference type="EMBL" id="CAF2256905.1"/>
    </source>
</evidence>